<dbReference type="CDD" id="cd00093">
    <property type="entry name" value="HTH_XRE"/>
    <property type="match status" value="1"/>
</dbReference>
<dbReference type="InterPro" id="IPR015927">
    <property type="entry name" value="Peptidase_S24_S26A/B/C"/>
</dbReference>
<reference evidence="5" key="1">
    <citation type="submission" date="2020-04" db="EMBL/GenBank/DDBJ databases">
        <authorList>
            <person name="Chiriac C."/>
            <person name="Salcher M."/>
            <person name="Ghai R."/>
            <person name="Kavagutti S V."/>
        </authorList>
    </citation>
    <scope>NUCLEOTIDE SEQUENCE</scope>
</reference>
<dbReference type="CDD" id="cd06529">
    <property type="entry name" value="S24_LexA-like"/>
    <property type="match status" value="1"/>
</dbReference>
<evidence type="ECO:0000313" key="5">
    <source>
        <dbReference type="EMBL" id="CAB4140208.1"/>
    </source>
</evidence>
<protein>
    <submittedName>
        <fullName evidence="5">LexA SOS-response transcriptional repressors (RecA-mediated autopeptidases)</fullName>
    </submittedName>
</protein>
<sequence>MADFTFDPALVRDRMKFYGISQAKMARDIGLPSQSAFSNILNGTRKVTVQEAAAIYRILGITFAPEPNVTAIPIIGLANAGSWREAIQMPIGYTAVPNRAAGPKSFALEVSGDSMDLIIEDGGYVVVDPDRKELLPGKCYLIMNGEHEATVKMYQRDPSRFEPCSSNPQHQPFMASDKDFVIVGRVVWKGSPL</sequence>
<dbReference type="PROSITE" id="PS50943">
    <property type="entry name" value="HTH_CROC1"/>
    <property type="match status" value="1"/>
</dbReference>
<dbReference type="InterPro" id="IPR036286">
    <property type="entry name" value="LexA/Signal_pep-like_sf"/>
</dbReference>
<gene>
    <name evidence="5" type="ORF">UFOVP407_36</name>
</gene>
<organism evidence="5">
    <name type="scientific">uncultured Caudovirales phage</name>
    <dbReference type="NCBI Taxonomy" id="2100421"/>
    <lineage>
        <taxon>Viruses</taxon>
        <taxon>Duplodnaviria</taxon>
        <taxon>Heunggongvirae</taxon>
        <taxon>Uroviricota</taxon>
        <taxon>Caudoviricetes</taxon>
        <taxon>Peduoviridae</taxon>
        <taxon>Maltschvirus</taxon>
        <taxon>Maltschvirus maltsch</taxon>
    </lineage>
</organism>
<name>A0A6J5M0M0_9CAUD</name>
<keyword evidence="2" id="KW-0238">DNA-binding</keyword>
<dbReference type="SUPFAM" id="SSF47413">
    <property type="entry name" value="lambda repressor-like DNA-binding domains"/>
    <property type="match status" value="1"/>
</dbReference>
<evidence type="ECO:0000256" key="3">
    <source>
        <dbReference type="ARBA" id="ARBA00023163"/>
    </source>
</evidence>
<dbReference type="InterPro" id="IPR039418">
    <property type="entry name" value="LexA-like"/>
</dbReference>
<dbReference type="InterPro" id="IPR010982">
    <property type="entry name" value="Lambda_DNA-bd_dom_sf"/>
</dbReference>
<proteinExistence type="predicted"/>
<keyword evidence="1" id="KW-0805">Transcription regulation</keyword>
<dbReference type="EMBL" id="LR796379">
    <property type="protein sequence ID" value="CAB4140208.1"/>
    <property type="molecule type" value="Genomic_DNA"/>
</dbReference>
<dbReference type="Gene3D" id="1.10.260.40">
    <property type="entry name" value="lambda repressor-like DNA-binding domains"/>
    <property type="match status" value="1"/>
</dbReference>
<keyword evidence="3" id="KW-0804">Transcription</keyword>
<evidence type="ECO:0000259" key="4">
    <source>
        <dbReference type="PROSITE" id="PS50943"/>
    </source>
</evidence>
<evidence type="ECO:0000256" key="2">
    <source>
        <dbReference type="ARBA" id="ARBA00023125"/>
    </source>
</evidence>
<dbReference type="PANTHER" id="PTHR40661">
    <property type="match status" value="1"/>
</dbReference>
<evidence type="ECO:0000256" key="1">
    <source>
        <dbReference type="ARBA" id="ARBA00023015"/>
    </source>
</evidence>
<dbReference type="InterPro" id="IPR001387">
    <property type="entry name" value="Cro/C1-type_HTH"/>
</dbReference>
<accession>A0A6J5M0M0</accession>
<dbReference type="GO" id="GO:0003677">
    <property type="term" value="F:DNA binding"/>
    <property type="evidence" value="ECO:0007669"/>
    <property type="project" value="UniProtKB-KW"/>
</dbReference>
<dbReference type="Gene3D" id="2.10.109.10">
    <property type="entry name" value="Umud Fragment, subunit A"/>
    <property type="match status" value="1"/>
</dbReference>
<dbReference type="PANTHER" id="PTHR40661:SF1">
    <property type="entry name" value="HTH CRO_C1-TYPE DOMAIN-CONTAINING PROTEIN"/>
    <property type="match status" value="1"/>
</dbReference>
<dbReference type="SUPFAM" id="SSF51306">
    <property type="entry name" value="LexA/Signal peptidase"/>
    <property type="match status" value="1"/>
</dbReference>
<feature type="domain" description="HTH cro/C1-type" evidence="4">
    <location>
        <begin position="11"/>
        <end position="66"/>
    </location>
</feature>
<dbReference type="Pfam" id="PF00717">
    <property type="entry name" value="Peptidase_S24"/>
    <property type="match status" value="1"/>
</dbReference>